<feature type="active site" description="Proton donor" evidence="5">
    <location>
        <position position="130"/>
    </location>
</feature>
<evidence type="ECO:0000256" key="7">
    <source>
        <dbReference type="RuleBase" id="RU364069"/>
    </source>
</evidence>
<evidence type="ECO:0000313" key="8">
    <source>
        <dbReference type="EMBL" id="MBS9525345.1"/>
    </source>
</evidence>
<dbReference type="InterPro" id="IPR014710">
    <property type="entry name" value="RmlC-like_jellyroll"/>
</dbReference>
<gene>
    <name evidence="8" type="primary">rfbC</name>
    <name evidence="8" type="ORF">KI659_15100</name>
</gene>
<dbReference type="InterPro" id="IPR000888">
    <property type="entry name" value="RmlC-like"/>
</dbReference>
<dbReference type="Pfam" id="PF00908">
    <property type="entry name" value="dTDP_sugar_isom"/>
    <property type="match status" value="1"/>
</dbReference>
<dbReference type="Proteomes" id="UP001319104">
    <property type="component" value="Unassembled WGS sequence"/>
</dbReference>
<dbReference type="EMBL" id="JAHCMY010000011">
    <property type="protein sequence ID" value="MBS9525345.1"/>
    <property type="molecule type" value="Genomic_DNA"/>
</dbReference>
<dbReference type="CDD" id="cd00438">
    <property type="entry name" value="cupin_RmlC"/>
    <property type="match status" value="1"/>
</dbReference>
<evidence type="ECO:0000256" key="3">
    <source>
        <dbReference type="ARBA" id="ARBA00012098"/>
    </source>
</evidence>
<comment type="function">
    <text evidence="2 7">Catalyzes the epimerization of the C3' and C5'positions of dTDP-6-deoxy-D-xylo-4-hexulose, forming dTDP-6-deoxy-L-lyxo-4-hexulose.</text>
</comment>
<dbReference type="GO" id="GO:0019305">
    <property type="term" value="P:dTDP-rhamnose biosynthetic process"/>
    <property type="evidence" value="ECO:0007669"/>
    <property type="project" value="UniProtKB-UniRule"/>
</dbReference>
<reference evidence="8 9" key="1">
    <citation type="submission" date="2021-05" db="EMBL/GenBank/DDBJ databases">
        <authorList>
            <person name="Zhang Z.D."/>
            <person name="Osman G."/>
        </authorList>
    </citation>
    <scope>NUCLEOTIDE SEQUENCE [LARGE SCALE GENOMIC DNA]</scope>
    <source>
        <strain evidence="8 9">KCTC 32217</strain>
    </source>
</reference>
<keyword evidence="7 8" id="KW-0413">Isomerase</keyword>
<evidence type="ECO:0000256" key="2">
    <source>
        <dbReference type="ARBA" id="ARBA00001997"/>
    </source>
</evidence>
<dbReference type="GO" id="GO:0005829">
    <property type="term" value="C:cytosol"/>
    <property type="evidence" value="ECO:0007669"/>
    <property type="project" value="TreeGrafter"/>
</dbReference>
<dbReference type="GO" id="GO:0008830">
    <property type="term" value="F:dTDP-4-dehydrorhamnose 3,5-epimerase activity"/>
    <property type="evidence" value="ECO:0007669"/>
    <property type="project" value="UniProtKB-UniRule"/>
</dbReference>
<sequence length="183" mass="20925">MEIKQVFIQGVYEIYPRAFSDERGYFLEVFREDLLRKNGIAEIWVQENQSFSKKGTIRGLHFQKEPFAQAKLARVIVGKVWEVCVDLRKNSPTFGMHHAVVLDDQQHNMLYLPAGFAHGFAALEDTVFSYRCSNHYNKESEGGVIWDDADLAIDWQVENPILSDKDILLPSLKEFVKDSGGGL</sequence>
<dbReference type="AlphaFoldDB" id="A0AAP2CML3"/>
<dbReference type="InterPro" id="IPR011051">
    <property type="entry name" value="RmlC_Cupin_sf"/>
</dbReference>
<comment type="caution">
    <text evidence="8">The sequence shown here is derived from an EMBL/GenBank/DDBJ whole genome shotgun (WGS) entry which is preliminary data.</text>
</comment>
<dbReference type="EC" id="5.1.3.13" evidence="3 7"/>
<name>A0AAP2CML3_9BACT</name>
<dbReference type="Gene3D" id="2.60.120.10">
    <property type="entry name" value="Jelly Rolls"/>
    <property type="match status" value="1"/>
</dbReference>
<dbReference type="NCBIfam" id="TIGR01221">
    <property type="entry name" value="rmlC"/>
    <property type="match status" value="1"/>
</dbReference>
<evidence type="ECO:0000256" key="6">
    <source>
        <dbReference type="PIRSR" id="PIRSR600888-3"/>
    </source>
</evidence>
<organism evidence="8 9">
    <name type="scientific">Litoribacter ruber</name>
    <dbReference type="NCBI Taxonomy" id="702568"/>
    <lineage>
        <taxon>Bacteria</taxon>
        <taxon>Pseudomonadati</taxon>
        <taxon>Bacteroidota</taxon>
        <taxon>Cytophagia</taxon>
        <taxon>Cytophagales</taxon>
        <taxon>Cyclobacteriaceae</taxon>
        <taxon>Litoribacter</taxon>
    </lineage>
</organism>
<dbReference type="RefSeq" id="WP_213946206.1">
    <property type="nucleotide sequence ID" value="NZ_JAHCMY010000011.1"/>
</dbReference>
<dbReference type="PANTHER" id="PTHR21047">
    <property type="entry name" value="DTDP-6-DEOXY-D-GLUCOSE-3,5 EPIMERASE"/>
    <property type="match status" value="1"/>
</dbReference>
<comment type="catalytic activity">
    <reaction evidence="1 7">
        <text>dTDP-4-dehydro-6-deoxy-alpha-D-glucose = dTDP-4-dehydro-beta-L-rhamnose</text>
        <dbReference type="Rhea" id="RHEA:16969"/>
        <dbReference type="ChEBI" id="CHEBI:57649"/>
        <dbReference type="ChEBI" id="CHEBI:62830"/>
        <dbReference type="EC" id="5.1.3.13"/>
    </reaction>
</comment>
<feature type="active site" description="Proton acceptor" evidence="5">
    <location>
        <position position="61"/>
    </location>
</feature>
<feature type="site" description="Participates in a stacking interaction with the thymidine ring of dTDP-4-oxo-6-deoxyglucose" evidence="6">
    <location>
        <position position="136"/>
    </location>
</feature>
<dbReference type="PANTHER" id="PTHR21047:SF2">
    <property type="entry name" value="THYMIDINE DIPHOSPHO-4-KETO-RHAMNOSE 3,5-EPIMERASE"/>
    <property type="match status" value="1"/>
</dbReference>
<comment type="pathway">
    <text evidence="7">Carbohydrate biosynthesis; dTDP-L-rhamnose biosynthesis.</text>
</comment>
<evidence type="ECO:0000313" key="9">
    <source>
        <dbReference type="Proteomes" id="UP001319104"/>
    </source>
</evidence>
<dbReference type="GO" id="GO:0000271">
    <property type="term" value="P:polysaccharide biosynthetic process"/>
    <property type="evidence" value="ECO:0007669"/>
    <property type="project" value="TreeGrafter"/>
</dbReference>
<evidence type="ECO:0000256" key="4">
    <source>
        <dbReference type="ARBA" id="ARBA00019595"/>
    </source>
</evidence>
<evidence type="ECO:0000256" key="5">
    <source>
        <dbReference type="PIRSR" id="PIRSR600888-1"/>
    </source>
</evidence>
<keyword evidence="9" id="KW-1185">Reference proteome</keyword>
<comment type="similarity">
    <text evidence="7">Belongs to the dTDP-4-dehydrorhamnose 3,5-epimerase family.</text>
</comment>
<accession>A0AAP2CML3</accession>
<evidence type="ECO:0000256" key="1">
    <source>
        <dbReference type="ARBA" id="ARBA00001298"/>
    </source>
</evidence>
<proteinExistence type="inferred from homology"/>
<protein>
    <recommendedName>
        <fullName evidence="4 7">dTDP-4-dehydrorhamnose 3,5-epimerase</fullName>
        <ecNumber evidence="3 7">5.1.3.13</ecNumber>
    </recommendedName>
    <alternativeName>
        <fullName evidence="7">Thymidine diphospho-4-keto-rhamnose 3,5-epimerase</fullName>
    </alternativeName>
</protein>
<dbReference type="SUPFAM" id="SSF51182">
    <property type="entry name" value="RmlC-like cupins"/>
    <property type="match status" value="1"/>
</dbReference>
<comment type="subunit">
    <text evidence="7">Homodimer.</text>
</comment>